<evidence type="ECO:0000256" key="12">
    <source>
        <dbReference type="ARBA" id="ARBA00023242"/>
    </source>
</evidence>
<dbReference type="InterPro" id="IPR036236">
    <property type="entry name" value="Znf_C2H2_sf"/>
</dbReference>
<dbReference type="GO" id="GO:0005694">
    <property type="term" value="C:chromosome"/>
    <property type="evidence" value="ECO:0007669"/>
    <property type="project" value="UniProtKB-SubCell"/>
</dbReference>
<name>A0A5S6QKV8_TRIMR</name>
<evidence type="ECO:0000256" key="1">
    <source>
        <dbReference type="ARBA" id="ARBA00004286"/>
    </source>
</evidence>
<keyword evidence="9" id="KW-0498">Mitosis</keyword>
<keyword evidence="8" id="KW-0863">Zinc-finger</keyword>
<dbReference type="Pfam" id="PF12874">
    <property type="entry name" value="zf-met"/>
    <property type="match status" value="1"/>
</dbReference>
<keyword evidence="11" id="KW-0175">Coiled coil</keyword>
<dbReference type="GO" id="GO:0033314">
    <property type="term" value="P:mitotic DNA replication checkpoint signaling"/>
    <property type="evidence" value="ECO:0007669"/>
    <property type="project" value="TreeGrafter"/>
</dbReference>
<protein>
    <recommendedName>
        <fullName evidence="3">Zinc finger protein 830</fullName>
    </recommendedName>
    <alternativeName>
        <fullName evidence="14">Coiled-coil domain-containing protein 16</fullName>
    </alternativeName>
</protein>
<evidence type="ECO:0000256" key="14">
    <source>
        <dbReference type="ARBA" id="ARBA00030672"/>
    </source>
</evidence>
<dbReference type="Gene3D" id="3.30.160.60">
    <property type="entry name" value="Classic Zinc Finger"/>
    <property type="match status" value="1"/>
</dbReference>
<keyword evidence="5" id="KW-0217">Developmental protein</keyword>
<dbReference type="GO" id="GO:0044773">
    <property type="term" value="P:mitotic DNA damage checkpoint signaling"/>
    <property type="evidence" value="ECO:0007669"/>
    <property type="project" value="TreeGrafter"/>
</dbReference>
<evidence type="ECO:0000313" key="17">
    <source>
        <dbReference type="Proteomes" id="UP000046395"/>
    </source>
</evidence>
<feature type="domain" description="U1-type" evidence="16">
    <location>
        <begin position="16"/>
        <end position="50"/>
    </location>
</feature>
<evidence type="ECO:0000256" key="6">
    <source>
        <dbReference type="ARBA" id="ARBA00022618"/>
    </source>
</evidence>
<feature type="region of interest" description="Disordered" evidence="15">
    <location>
        <begin position="228"/>
        <end position="248"/>
    </location>
</feature>
<keyword evidence="7" id="KW-0479">Metal-binding</keyword>
<dbReference type="InterPro" id="IPR040050">
    <property type="entry name" value="ZNF830-like"/>
</dbReference>
<dbReference type="STRING" id="70415.A0A5S6QKV8"/>
<dbReference type="InterPro" id="IPR003604">
    <property type="entry name" value="Matrin/U1-like-C_Znf_C2H2"/>
</dbReference>
<proteinExistence type="predicted"/>
<feature type="compositionally biased region" description="Basic and acidic residues" evidence="15">
    <location>
        <begin position="64"/>
        <end position="85"/>
    </location>
</feature>
<organism evidence="17 18">
    <name type="scientific">Trichuris muris</name>
    <name type="common">Mouse whipworm</name>
    <dbReference type="NCBI Taxonomy" id="70415"/>
    <lineage>
        <taxon>Eukaryota</taxon>
        <taxon>Metazoa</taxon>
        <taxon>Ecdysozoa</taxon>
        <taxon>Nematoda</taxon>
        <taxon>Enoplea</taxon>
        <taxon>Dorylaimia</taxon>
        <taxon>Trichinellida</taxon>
        <taxon>Trichuridae</taxon>
        <taxon>Trichuris</taxon>
    </lineage>
</organism>
<dbReference type="PANTHER" id="PTHR13278">
    <property type="entry name" value="ZINC FINGER PROTEIN 830"/>
    <property type="match status" value="1"/>
</dbReference>
<evidence type="ECO:0000256" key="4">
    <source>
        <dbReference type="ARBA" id="ARBA00022454"/>
    </source>
</evidence>
<keyword evidence="13" id="KW-0131">Cell cycle</keyword>
<evidence type="ECO:0000256" key="9">
    <source>
        <dbReference type="ARBA" id="ARBA00022776"/>
    </source>
</evidence>
<keyword evidence="12" id="KW-0539">Nucleus</keyword>
<dbReference type="InterPro" id="IPR059039">
    <property type="entry name" value="ZNF380_CC"/>
</dbReference>
<evidence type="ECO:0000256" key="2">
    <source>
        <dbReference type="ARBA" id="ARBA00004324"/>
    </source>
</evidence>
<dbReference type="GO" id="GO:0016607">
    <property type="term" value="C:nuclear speck"/>
    <property type="evidence" value="ECO:0007669"/>
    <property type="project" value="UniProtKB-SubCell"/>
</dbReference>
<evidence type="ECO:0000256" key="11">
    <source>
        <dbReference type="ARBA" id="ARBA00023054"/>
    </source>
</evidence>
<reference evidence="18" key="1">
    <citation type="submission" date="2019-12" db="UniProtKB">
        <authorList>
            <consortium name="WormBaseParasite"/>
        </authorList>
    </citation>
    <scope>IDENTIFICATION</scope>
</reference>
<dbReference type="WBParaSite" id="TMUE_2000007833.1">
    <property type="protein sequence ID" value="TMUE_2000007833.1"/>
    <property type="gene ID" value="WBGene00286801"/>
</dbReference>
<comment type="subcellular location">
    <subcellularLocation>
        <location evidence="1">Chromosome</location>
    </subcellularLocation>
    <subcellularLocation>
        <location evidence="2">Nucleus speckle</location>
    </subcellularLocation>
</comment>
<sequence length="266" mass="29268">MAAYKVNSAYAKFSSSGGLSCTLCNCSVKSAKVWIAHERGRAHIEKLRALKAQSSREAAQASSVEKRKAEVDEANSDPKRARLSDNESDGSSEFSAEEAAGLPEDFFDQSMETSAAPEIVGNVQENVENSASQLQGVASEAPGAGIPEGFFDDPLEDAKKRGAELKDPLDEEWSRFQREIVMEENLAEEMLEGDLEQMNLERSLEELDEEIRGWARVNLWEKKVEEALGKPRSAASVPSSPESLSDFESDGADLEAILDWRSKEYL</sequence>
<dbReference type="SMART" id="SM00451">
    <property type="entry name" value="ZnF_U1"/>
    <property type="match status" value="1"/>
</dbReference>
<evidence type="ECO:0000313" key="18">
    <source>
        <dbReference type="WBParaSite" id="TMUE_2000007833.1"/>
    </source>
</evidence>
<dbReference type="SUPFAM" id="SSF57667">
    <property type="entry name" value="beta-beta-alpha zinc fingers"/>
    <property type="match status" value="1"/>
</dbReference>
<dbReference type="GO" id="GO:0051301">
    <property type="term" value="P:cell division"/>
    <property type="evidence" value="ECO:0007669"/>
    <property type="project" value="UniProtKB-KW"/>
</dbReference>
<dbReference type="PANTHER" id="PTHR13278:SF0">
    <property type="entry name" value="ZINC FINGER PROTEIN 830"/>
    <property type="match status" value="1"/>
</dbReference>
<evidence type="ECO:0000256" key="15">
    <source>
        <dbReference type="SAM" id="MobiDB-lite"/>
    </source>
</evidence>
<dbReference type="GO" id="GO:0033260">
    <property type="term" value="P:nuclear DNA replication"/>
    <property type="evidence" value="ECO:0007669"/>
    <property type="project" value="TreeGrafter"/>
</dbReference>
<feature type="region of interest" description="Disordered" evidence="15">
    <location>
        <begin position="55"/>
        <end position="97"/>
    </location>
</feature>
<accession>A0A5S6QKV8</accession>
<keyword evidence="17" id="KW-1185">Reference proteome</keyword>
<evidence type="ECO:0000259" key="16">
    <source>
        <dbReference type="SMART" id="SM00451"/>
    </source>
</evidence>
<dbReference type="AlphaFoldDB" id="A0A5S6QKV8"/>
<evidence type="ECO:0000256" key="3">
    <source>
        <dbReference type="ARBA" id="ARBA00017358"/>
    </source>
</evidence>
<evidence type="ECO:0000256" key="7">
    <source>
        <dbReference type="ARBA" id="ARBA00022723"/>
    </source>
</evidence>
<dbReference type="Pfam" id="PF23406">
    <property type="entry name" value="ZNF380_CC"/>
    <property type="match status" value="1"/>
</dbReference>
<dbReference type="GO" id="GO:0005681">
    <property type="term" value="C:spliceosomal complex"/>
    <property type="evidence" value="ECO:0007669"/>
    <property type="project" value="InterPro"/>
</dbReference>
<evidence type="ECO:0000256" key="8">
    <source>
        <dbReference type="ARBA" id="ARBA00022771"/>
    </source>
</evidence>
<dbReference type="GO" id="GO:0008270">
    <property type="term" value="F:zinc ion binding"/>
    <property type="evidence" value="ECO:0007669"/>
    <property type="project" value="UniProtKB-KW"/>
</dbReference>
<keyword evidence="4" id="KW-0158">Chromosome</keyword>
<evidence type="ECO:0000256" key="5">
    <source>
        <dbReference type="ARBA" id="ARBA00022473"/>
    </source>
</evidence>
<keyword evidence="6" id="KW-0132">Cell division</keyword>
<dbReference type="Proteomes" id="UP000046395">
    <property type="component" value="Unassembled WGS sequence"/>
</dbReference>
<evidence type="ECO:0000256" key="10">
    <source>
        <dbReference type="ARBA" id="ARBA00022833"/>
    </source>
</evidence>
<dbReference type="GO" id="GO:0003676">
    <property type="term" value="F:nucleic acid binding"/>
    <property type="evidence" value="ECO:0007669"/>
    <property type="project" value="InterPro"/>
</dbReference>
<keyword evidence="10" id="KW-0862">Zinc</keyword>
<dbReference type="InterPro" id="IPR013087">
    <property type="entry name" value="Znf_C2H2_type"/>
</dbReference>
<evidence type="ECO:0000256" key="13">
    <source>
        <dbReference type="ARBA" id="ARBA00023306"/>
    </source>
</evidence>